<dbReference type="InterPro" id="IPR025287">
    <property type="entry name" value="WAK_GUB"/>
</dbReference>
<dbReference type="GO" id="GO:0004674">
    <property type="term" value="F:protein serine/threonine kinase activity"/>
    <property type="evidence" value="ECO:0007669"/>
    <property type="project" value="TreeGrafter"/>
</dbReference>
<organism evidence="8 9">
    <name type="scientific">Coptis chinensis</name>
    <dbReference type="NCBI Taxonomy" id="261450"/>
    <lineage>
        <taxon>Eukaryota</taxon>
        <taxon>Viridiplantae</taxon>
        <taxon>Streptophyta</taxon>
        <taxon>Embryophyta</taxon>
        <taxon>Tracheophyta</taxon>
        <taxon>Spermatophyta</taxon>
        <taxon>Magnoliopsida</taxon>
        <taxon>Ranunculales</taxon>
        <taxon>Ranunculaceae</taxon>
        <taxon>Coptidoideae</taxon>
        <taxon>Coptis</taxon>
    </lineage>
</organism>
<feature type="domain" description="Protein kinase" evidence="7">
    <location>
        <begin position="1"/>
        <end position="264"/>
    </location>
</feature>
<evidence type="ECO:0000259" key="7">
    <source>
        <dbReference type="PROSITE" id="PS50011"/>
    </source>
</evidence>
<evidence type="ECO:0000313" key="8">
    <source>
        <dbReference type="EMBL" id="KAF9602394.1"/>
    </source>
</evidence>
<evidence type="ECO:0000256" key="4">
    <source>
        <dbReference type="ARBA" id="ARBA00022840"/>
    </source>
</evidence>
<dbReference type="PANTHER" id="PTHR27005:SF515">
    <property type="entry name" value="WALL-ASSOCIATED RECEPTOR KINASE-LIKE 10-RELATED"/>
    <property type="match status" value="1"/>
</dbReference>
<accession>A0A835LT33</accession>
<keyword evidence="4" id="KW-0067">ATP-binding</keyword>
<evidence type="ECO:0000256" key="3">
    <source>
        <dbReference type="ARBA" id="ARBA00022741"/>
    </source>
</evidence>
<dbReference type="InterPro" id="IPR011009">
    <property type="entry name" value="Kinase-like_dom_sf"/>
</dbReference>
<dbReference type="InterPro" id="IPR001245">
    <property type="entry name" value="Ser-Thr/Tyr_kinase_cat_dom"/>
</dbReference>
<dbReference type="Pfam" id="PF13947">
    <property type="entry name" value="GUB_WAK_bind"/>
    <property type="match status" value="1"/>
</dbReference>
<feature type="non-terminal residue" evidence="8">
    <location>
        <position position="1"/>
    </location>
</feature>
<sequence length="282" mass="31343">VPLTYAHVQKQALPGCQSYCGNFTIPYPFGLGEGCYVDKGFEILCQNRSSMFDDNTTFRPFLGANGVEVAELSLNKVKVYKILMKIKRMKIKEMFFKRSGGLLLKQEISSGDYNVEKAKIYDRGELERATDNFNASRILGEGGFATVYKGMLPNGTFGYLDPEYFRSGQFTEKSDVYGFGVLLAEILTGEKPVFSTTAGVQSLAMHFITSVKENSLFQILDTVISTGAREEEILPVAKLAKKCLKPTGKKRPTMKEVASELEGLRSVTEVPCISKNCQQTEH</sequence>
<dbReference type="Gene3D" id="1.10.510.10">
    <property type="entry name" value="Transferase(Phosphotransferase) domain 1"/>
    <property type="match status" value="1"/>
</dbReference>
<comment type="subcellular location">
    <subcellularLocation>
        <location evidence="1">Membrane</location>
        <topology evidence="1">Single-pass type I membrane protein</topology>
    </subcellularLocation>
</comment>
<dbReference type="PANTHER" id="PTHR27005">
    <property type="entry name" value="WALL-ASSOCIATED RECEPTOR KINASE-LIKE 21"/>
    <property type="match status" value="1"/>
</dbReference>
<dbReference type="OrthoDB" id="4062651at2759"/>
<protein>
    <recommendedName>
        <fullName evidence="7">Protein kinase domain-containing protein</fullName>
    </recommendedName>
</protein>
<keyword evidence="5" id="KW-1015">Disulfide bond</keyword>
<comment type="caution">
    <text evidence="8">The sequence shown here is derived from an EMBL/GenBank/DDBJ whole genome shotgun (WGS) entry which is preliminary data.</text>
</comment>
<evidence type="ECO:0000256" key="1">
    <source>
        <dbReference type="ARBA" id="ARBA00004479"/>
    </source>
</evidence>
<dbReference type="Pfam" id="PF07714">
    <property type="entry name" value="PK_Tyr_Ser-Thr"/>
    <property type="match status" value="1"/>
</dbReference>
<keyword evidence="2" id="KW-0732">Signal</keyword>
<dbReference type="GO" id="GO:0005886">
    <property type="term" value="C:plasma membrane"/>
    <property type="evidence" value="ECO:0007669"/>
    <property type="project" value="TreeGrafter"/>
</dbReference>
<reference evidence="8 9" key="1">
    <citation type="submission" date="2020-10" db="EMBL/GenBank/DDBJ databases">
        <title>The Coptis chinensis genome and diversification of protoberbering-type alkaloids.</title>
        <authorList>
            <person name="Wang B."/>
            <person name="Shu S."/>
            <person name="Song C."/>
            <person name="Liu Y."/>
        </authorList>
    </citation>
    <scope>NUCLEOTIDE SEQUENCE [LARGE SCALE GENOMIC DNA]</scope>
    <source>
        <strain evidence="8">HL-2020</strain>
        <tissue evidence="8">Leaf</tissue>
    </source>
</reference>
<keyword evidence="9" id="KW-1185">Reference proteome</keyword>
<proteinExistence type="predicted"/>
<dbReference type="EMBL" id="JADFTS010000006">
    <property type="protein sequence ID" value="KAF9602394.1"/>
    <property type="molecule type" value="Genomic_DNA"/>
</dbReference>
<dbReference type="Proteomes" id="UP000631114">
    <property type="component" value="Unassembled WGS sequence"/>
</dbReference>
<dbReference type="PROSITE" id="PS50011">
    <property type="entry name" value="PROTEIN_KINASE_DOM"/>
    <property type="match status" value="1"/>
</dbReference>
<dbReference type="Gene3D" id="3.30.200.20">
    <property type="entry name" value="Phosphorylase Kinase, domain 1"/>
    <property type="match status" value="1"/>
</dbReference>
<dbReference type="GO" id="GO:0005524">
    <property type="term" value="F:ATP binding"/>
    <property type="evidence" value="ECO:0007669"/>
    <property type="project" value="UniProtKB-KW"/>
</dbReference>
<dbReference type="GO" id="GO:0030247">
    <property type="term" value="F:polysaccharide binding"/>
    <property type="evidence" value="ECO:0007669"/>
    <property type="project" value="InterPro"/>
</dbReference>
<evidence type="ECO:0000256" key="2">
    <source>
        <dbReference type="ARBA" id="ARBA00022729"/>
    </source>
</evidence>
<keyword evidence="6" id="KW-0325">Glycoprotein</keyword>
<dbReference type="AlphaFoldDB" id="A0A835LT33"/>
<dbReference type="InterPro" id="IPR000719">
    <property type="entry name" value="Prot_kinase_dom"/>
</dbReference>
<keyword evidence="3" id="KW-0547">Nucleotide-binding</keyword>
<dbReference type="InterPro" id="IPR045274">
    <property type="entry name" value="WAK-like"/>
</dbReference>
<evidence type="ECO:0000256" key="6">
    <source>
        <dbReference type="ARBA" id="ARBA00023180"/>
    </source>
</evidence>
<evidence type="ECO:0000313" key="9">
    <source>
        <dbReference type="Proteomes" id="UP000631114"/>
    </source>
</evidence>
<gene>
    <name evidence="8" type="ORF">IFM89_027523</name>
</gene>
<dbReference type="SUPFAM" id="SSF56112">
    <property type="entry name" value="Protein kinase-like (PK-like)"/>
    <property type="match status" value="2"/>
</dbReference>
<dbReference type="GO" id="GO:0007166">
    <property type="term" value="P:cell surface receptor signaling pathway"/>
    <property type="evidence" value="ECO:0007669"/>
    <property type="project" value="InterPro"/>
</dbReference>
<evidence type="ECO:0000256" key="5">
    <source>
        <dbReference type="ARBA" id="ARBA00023157"/>
    </source>
</evidence>
<name>A0A835LT33_9MAGN</name>